<comment type="caution">
    <text evidence="1">The sequence shown here is derived from an EMBL/GenBank/DDBJ whole genome shotgun (WGS) entry which is preliminary data.</text>
</comment>
<dbReference type="EMBL" id="RKRK01000003">
    <property type="protein sequence ID" value="RPF56704.1"/>
    <property type="molecule type" value="Genomic_DNA"/>
</dbReference>
<keyword evidence="2" id="KW-1185">Reference proteome</keyword>
<reference evidence="1 2" key="1">
    <citation type="submission" date="2018-11" db="EMBL/GenBank/DDBJ databases">
        <title>Genomic Encyclopedia of Type Strains, Phase IV (KMG-IV): sequencing the most valuable type-strain genomes for metagenomic binning, comparative biology and taxonomic classification.</title>
        <authorList>
            <person name="Goeker M."/>
        </authorList>
    </citation>
    <scope>NUCLEOTIDE SEQUENCE [LARGE SCALE GENOMIC DNA]</scope>
    <source>
        <strain evidence="1 2">DSM 29158</strain>
    </source>
</reference>
<dbReference type="InterPro" id="IPR022267">
    <property type="entry name" value="Asp2"/>
</dbReference>
<proteinExistence type="predicted"/>
<evidence type="ECO:0000313" key="2">
    <source>
        <dbReference type="Proteomes" id="UP000277108"/>
    </source>
</evidence>
<dbReference type="Proteomes" id="UP000277108">
    <property type="component" value="Unassembled WGS sequence"/>
</dbReference>
<name>A0A3N5BG41_9BACL</name>
<dbReference type="RefSeq" id="WP_123808031.1">
    <property type="nucleotide sequence ID" value="NZ_RKRK01000003.1"/>
</dbReference>
<organism evidence="1 2">
    <name type="scientific">Abyssicoccus albus</name>
    <dbReference type="NCBI Taxonomy" id="1817405"/>
    <lineage>
        <taxon>Bacteria</taxon>
        <taxon>Bacillati</taxon>
        <taxon>Bacillota</taxon>
        <taxon>Bacilli</taxon>
        <taxon>Bacillales</taxon>
        <taxon>Abyssicoccaceae</taxon>
    </lineage>
</organism>
<evidence type="ECO:0000313" key="1">
    <source>
        <dbReference type="EMBL" id="RPF56704.1"/>
    </source>
</evidence>
<dbReference type="SUPFAM" id="SSF53474">
    <property type="entry name" value="alpha/beta-Hydrolases"/>
    <property type="match status" value="1"/>
</dbReference>
<dbReference type="NCBIfam" id="TIGR03712">
    <property type="entry name" value="acc_sec_asp2"/>
    <property type="match status" value="1"/>
</dbReference>
<gene>
    <name evidence="1" type="ORF">EDD62_1360</name>
</gene>
<dbReference type="InterPro" id="IPR029058">
    <property type="entry name" value="AB_hydrolase_fold"/>
</dbReference>
<sequence>MKKIFKVLQIGHTSYQSYFEDQSKYYWLFVKAETLVSEDLISNIQPFLKKAKAFDLILIENHLNDEIFKVIKNLIKPYNTYVHNDYWNDYKDLQLTYDMFIRSIEYNGFDEYIEKIKSIAYVGQYGDKIHPKGLIVNKNFQGNVQYFGNKEVILEGNFGDELTQVATWRYNIFYEKDRVLEIWPEIKIEGDLEVYLHFYYISGGSIDSIEYDFKVLLNDLNEPLRFERQDHEAYFALSLEVVGQGKVSVGPIHRRWSRLEFGEFLLGGKRHHDSRGEEFISYFHPGDLKPPLNVYFSGYRSAEGFEGYFLMNLFKAPFLLIADPRLEGGSFYLGSEEYEQTIINTIRNTLNHLGFKENEVILSGLSMGSFGALYYGAQLKPAAIIAGKPLINIGTVAENMKILRPNDFGTANDILLSLTGGMSVNHIEQLNDRFWNVLEQSDLKYTTIAISYMINDDYDLYAFDNLLNLLSSRQIKVISRGIAGRHNDDSSTINQWFIHFYNIMLETKFGRQPYDR</sequence>
<accession>A0A3N5BG41</accession>
<protein>
    <submittedName>
        <fullName evidence="1">Accessory secretory protein Asp2</fullName>
    </submittedName>
</protein>
<dbReference type="OrthoDB" id="9768578at2"/>
<dbReference type="Pfam" id="PF16929">
    <property type="entry name" value="Asp2"/>
    <property type="match status" value="1"/>
</dbReference>
<dbReference type="AlphaFoldDB" id="A0A3N5BG41"/>
<dbReference type="GO" id="GO:0015031">
    <property type="term" value="P:protein transport"/>
    <property type="evidence" value="ECO:0007669"/>
    <property type="project" value="InterPro"/>
</dbReference>